<dbReference type="EMBL" id="BT149724">
    <property type="protein sequence ID" value="AFK49518.1"/>
    <property type="molecule type" value="mRNA"/>
</dbReference>
<dbReference type="AlphaFoldDB" id="I3TAH6"/>
<protein>
    <submittedName>
        <fullName evidence="1">Uncharacterized protein</fullName>
    </submittedName>
</protein>
<reference evidence="1" key="1">
    <citation type="submission" date="2012-05" db="EMBL/GenBank/DDBJ databases">
        <authorList>
            <person name="Krishnakumar V."/>
            <person name="Cheung F."/>
            <person name="Xiao Y."/>
            <person name="Chan A."/>
            <person name="Moskal W.A."/>
            <person name="Town C.D."/>
        </authorList>
    </citation>
    <scope>NUCLEOTIDE SEQUENCE</scope>
</reference>
<sequence>MLSPAKSFFQITSPSVPETAWRHPFPKTMIKSSLSALKFFGMCNIDFDVFEP</sequence>
<organism evidence="1">
    <name type="scientific">Lotus japonicus</name>
    <name type="common">Lotus corniculatus var. japonicus</name>
    <dbReference type="NCBI Taxonomy" id="34305"/>
    <lineage>
        <taxon>Eukaryota</taxon>
        <taxon>Viridiplantae</taxon>
        <taxon>Streptophyta</taxon>
        <taxon>Embryophyta</taxon>
        <taxon>Tracheophyta</taxon>
        <taxon>Spermatophyta</taxon>
        <taxon>Magnoliopsida</taxon>
        <taxon>eudicotyledons</taxon>
        <taxon>Gunneridae</taxon>
        <taxon>Pentapetalae</taxon>
        <taxon>rosids</taxon>
        <taxon>fabids</taxon>
        <taxon>Fabales</taxon>
        <taxon>Fabaceae</taxon>
        <taxon>Papilionoideae</taxon>
        <taxon>50 kb inversion clade</taxon>
        <taxon>NPAAA clade</taxon>
        <taxon>Hologalegina</taxon>
        <taxon>robinioid clade</taxon>
        <taxon>Loteae</taxon>
        <taxon>Lotus</taxon>
    </lineage>
</organism>
<name>I3TAH6_LOTJA</name>
<accession>I3TAH6</accession>
<proteinExistence type="evidence at transcript level"/>
<evidence type="ECO:0000313" key="1">
    <source>
        <dbReference type="EMBL" id="AFK49518.1"/>
    </source>
</evidence>